<proteinExistence type="predicted"/>
<dbReference type="Pfam" id="PF07833">
    <property type="entry name" value="Cu_amine_oxidN1"/>
    <property type="match status" value="1"/>
</dbReference>
<reference evidence="3 4" key="1">
    <citation type="submission" date="2017-03" db="EMBL/GenBank/DDBJ databases">
        <title>Isolation of Levoglucosan Utilizing Bacteria.</title>
        <authorList>
            <person name="Arya A.S."/>
        </authorList>
    </citation>
    <scope>NUCLEOTIDE SEQUENCE [LARGE SCALE GENOMIC DNA]</scope>
    <source>
        <strain evidence="3 4">MEC069</strain>
    </source>
</reference>
<dbReference type="AlphaFoldDB" id="A0A4Y8PRG2"/>
<dbReference type="InterPro" id="IPR050248">
    <property type="entry name" value="Polysacc_deacetylase_ArnD"/>
</dbReference>
<name>A0A4Y8PRG2_9BACL</name>
<dbReference type="InterPro" id="IPR012854">
    <property type="entry name" value="Cu_amine_oxidase-like_N"/>
</dbReference>
<organism evidence="3 4">
    <name type="scientific">Paenibacillus athensensis</name>
    <dbReference type="NCBI Taxonomy" id="1967502"/>
    <lineage>
        <taxon>Bacteria</taxon>
        <taxon>Bacillati</taxon>
        <taxon>Bacillota</taxon>
        <taxon>Bacilli</taxon>
        <taxon>Bacillales</taxon>
        <taxon>Paenibacillaceae</taxon>
        <taxon>Paenibacillus</taxon>
    </lineage>
</organism>
<keyword evidence="4" id="KW-1185">Reference proteome</keyword>
<evidence type="ECO:0000256" key="1">
    <source>
        <dbReference type="SAM" id="MobiDB-lite"/>
    </source>
</evidence>
<feature type="region of interest" description="Disordered" evidence="1">
    <location>
        <begin position="296"/>
        <end position="316"/>
    </location>
</feature>
<dbReference type="InterPro" id="IPR011330">
    <property type="entry name" value="Glyco_hydro/deAcase_b/a-brl"/>
</dbReference>
<accession>A0A4Y8PRG2</accession>
<dbReference type="Gene3D" id="3.20.20.370">
    <property type="entry name" value="Glycoside hydrolase/deacetylase"/>
    <property type="match status" value="1"/>
</dbReference>
<comment type="caution">
    <text evidence="3">The sequence shown here is derived from an EMBL/GenBank/DDBJ whole genome shotgun (WGS) entry which is preliminary data.</text>
</comment>
<dbReference type="PANTHER" id="PTHR10587">
    <property type="entry name" value="GLYCOSYL TRANSFERASE-RELATED"/>
    <property type="match status" value="1"/>
</dbReference>
<evidence type="ECO:0000259" key="2">
    <source>
        <dbReference type="PROSITE" id="PS51677"/>
    </source>
</evidence>
<feature type="domain" description="NodB homology" evidence="2">
    <location>
        <begin position="72"/>
        <end position="257"/>
    </location>
</feature>
<evidence type="ECO:0000313" key="3">
    <source>
        <dbReference type="EMBL" id="TFE83344.1"/>
    </source>
</evidence>
<dbReference type="Proteomes" id="UP000298246">
    <property type="component" value="Unassembled WGS sequence"/>
</dbReference>
<sequence length="492" mass="54405">MTPYAQRWLIRCKTWTWLVLLTVLAGFTFSVPVMAETAGSGSETAASDGIFRELAQGQRLVAEKTYRTPEQPTVYLTFDDGPSKLTGQVLDILAKEHIQATFFALGESAETHPEMIQRILAEGHTLGNHSYNHVYAELYGNFQSFWEQISKTERIFQRIAGVQPSLVRAPGGTYTNFDPFYFYLMEQAGYTMIDWTADSGDSRRAGVPTAEIIKNVKDSKLTHEINLLFHDGAGHENTIKALPEVIRYYKEKGYAFAPLGPEVKPSQFPSGKPKWKRSWSEAAFTGLLEQARAHKALQRQSQSGITGQEPADGQERDAEALATELMRRQSETALAESEQALAAQRVRPPLVIETVGGGLTLLQDINSDERGRIEVPLRQLVERLGGQVEWEAASKTAIVRRGLTEIVYSLSRQDISVYTLGQLTAVYHLPDMRLADDTLQVSLSGALALLDTRVTVSRLAGGQQIVAVSLPVGLLWPANGMTLRNSLYAFGG</sequence>
<dbReference type="OrthoDB" id="258610at2"/>
<dbReference type="RefSeq" id="WP_134757237.1">
    <property type="nucleotide sequence ID" value="NZ_MYFO02000003.1"/>
</dbReference>
<dbReference type="Pfam" id="PF01522">
    <property type="entry name" value="Polysacc_deac_1"/>
    <property type="match status" value="1"/>
</dbReference>
<dbReference type="GO" id="GO:0016810">
    <property type="term" value="F:hydrolase activity, acting on carbon-nitrogen (but not peptide) bonds"/>
    <property type="evidence" value="ECO:0007669"/>
    <property type="project" value="InterPro"/>
</dbReference>
<dbReference type="PROSITE" id="PS51677">
    <property type="entry name" value="NODB"/>
    <property type="match status" value="1"/>
</dbReference>
<dbReference type="GO" id="GO:0005975">
    <property type="term" value="P:carbohydrate metabolic process"/>
    <property type="evidence" value="ECO:0007669"/>
    <property type="project" value="InterPro"/>
</dbReference>
<dbReference type="EMBL" id="MYFO01000051">
    <property type="protein sequence ID" value="TFE83344.1"/>
    <property type="molecule type" value="Genomic_DNA"/>
</dbReference>
<dbReference type="CDD" id="cd10944">
    <property type="entry name" value="CE4_SmPgdA_like"/>
    <property type="match status" value="1"/>
</dbReference>
<dbReference type="SUPFAM" id="SSF88713">
    <property type="entry name" value="Glycoside hydrolase/deacetylase"/>
    <property type="match status" value="1"/>
</dbReference>
<gene>
    <name evidence="3" type="ORF">B5M42_23130</name>
</gene>
<dbReference type="InterPro" id="IPR002509">
    <property type="entry name" value="NODB_dom"/>
</dbReference>
<protein>
    <recommendedName>
        <fullName evidence="2">NodB homology domain-containing protein</fullName>
    </recommendedName>
</protein>
<evidence type="ECO:0000313" key="4">
    <source>
        <dbReference type="Proteomes" id="UP000298246"/>
    </source>
</evidence>